<feature type="region of interest" description="Disordered" evidence="1">
    <location>
        <begin position="27"/>
        <end position="53"/>
    </location>
</feature>
<dbReference type="EMBL" id="CM000785">
    <property type="protein sequence ID" value="AQL01775.1"/>
    <property type="molecule type" value="Genomic_DNA"/>
</dbReference>
<evidence type="ECO:0000256" key="1">
    <source>
        <dbReference type="SAM" id="MobiDB-lite"/>
    </source>
</evidence>
<feature type="compositionally biased region" description="Basic and acidic residues" evidence="1">
    <location>
        <begin position="117"/>
        <end position="138"/>
    </location>
</feature>
<sequence>MASRPSARRATLRTCLRRLGRHRRTCHRMSRRRLGRHRPTCHHTSPSADASAVTAVRTPDATAADSALRSTDAALRPTDASAITTTVRATLRPPDASAITTLRATVRSADAAGGADVPDRHAEAERVRGRAERADPPGDRAGGQVQVLPAGAGGGGPGRGAVPLHHHPRAPAQHQHLPPHRAQPAHHLRQARAVGLPVPAALRLMNTTTSQHFYTRRHACMM</sequence>
<feature type="region of interest" description="Disordered" evidence="1">
    <location>
        <begin position="109"/>
        <end position="179"/>
    </location>
</feature>
<dbReference type="AlphaFoldDB" id="A0A1D6NUF1"/>
<organism evidence="2">
    <name type="scientific">Zea mays</name>
    <name type="common">Maize</name>
    <dbReference type="NCBI Taxonomy" id="4577"/>
    <lineage>
        <taxon>Eukaryota</taxon>
        <taxon>Viridiplantae</taxon>
        <taxon>Streptophyta</taxon>
        <taxon>Embryophyta</taxon>
        <taxon>Tracheophyta</taxon>
        <taxon>Spermatophyta</taxon>
        <taxon>Magnoliopsida</taxon>
        <taxon>Liliopsida</taxon>
        <taxon>Poales</taxon>
        <taxon>Poaceae</taxon>
        <taxon>PACMAD clade</taxon>
        <taxon>Panicoideae</taxon>
        <taxon>Andropogonodae</taxon>
        <taxon>Andropogoneae</taxon>
        <taxon>Tripsacinae</taxon>
        <taxon>Zea</taxon>
    </lineage>
</organism>
<proteinExistence type="predicted"/>
<reference evidence="2" key="1">
    <citation type="submission" date="2015-12" db="EMBL/GenBank/DDBJ databases">
        <title>Update maize B73 reference genome by single molecule sequencing technologies.</title>
        <authorList>
            <consortium name="Maize Genome Sequencing Project"/>
            <person name="Ware D."/>
        </authorList>
    </citation>
    <scope>NUCLEOTIDE SEQUENCE</scope>
    <source>
        <tissue evidence="2">Seedling</tissue>
    </source>
</reference>
<evidence type="ECO:0000313" key="2">
    <source>
        <dbReference type="EMBL" id="AQL01775.1"/>
    </source>
</evidence>
<name>A0A1D6NUF1_MAIZE</name>
<gene>
    <name evidence="2" type="ORF">ZEAMMB73_Zm00001d045192</name>
</gene>
<protein>
    <submittedName>
        <fullName evidence="2">Ribonucleoside-diphosphate reductase large subunit</fullName>
    </submittedName>
</protein>
<accession>A0A1D6NUF1</accession>
<feature type="compositionally biased region" description="Basic residues" evidence="1">
    <location>
        <begin position="27"/>
        <end position="41"/>
    </location>
</feature>